<feature type="region of interest" description="Disordered" evidence="1">
    <location>
        <begin position="1"/>
        <end position="60"/>
    </location>
</feature>
<dbReference type="PATRIC" id="fig|1227457.3.peg.2533"/>
<organism evidence="2 3">
    <name type="scientific">Halococcus thailandensis JCM 13552</name>
    <dbReference type="NCBI Taxonomy" id="1227457"/>
    <lineage>
        <taxon>Archaea</taxon>
        <taxon>Methanobacteriati</taxon>
        <taxon>Methanobacteriota</taxon>
        <taxon>Stenosarchaea group</taxon>
        <taxon>Halobacteria</taxon>
        <taxon>Halobacteriales</taxon>
        <taxon>Halococcaceae</taxon>
        <taxon>Halococcus</taxon>
    </lineage>
</organism>
<evidence type="ECO:0000256" key="1">
    <source>
        <dbReference type="SAM" id="MobiDB-lite"/>
    </source>
</evidence>
<evidence type="ECO:0000313" key="3">
    <source>
        <dbReference type="Proteomes" id="UP000011680"/>
    </source>
</evidence>
<feature type="compositionally biased region" description="Basic and acidic residues" evidence="1">
    <location>
        <begin position="45"/>
        <end position="60"/>
    </location>
</feature>
<proteinExistence type="predicted"/>
<name>M0N4W1_9EURY</name>
<accession>M0N4W1</accession>
<keyword evidence="3" id="KW-1185">Reference proteome</keyword>
<gene>
    <name evidence="2" type="ORF">C451_13306</name>
</gene>
<dbReference type="EMBL" id="AOMF01000163">
    <property type="protein sequence ID" value="EMA51735.1"/>
    <property type="molecule type" value="Genomic_DNA"/>
</dbReference>
<dbReference type="Proteomes" id="UP000011680">
    <property type="component" value="Unassembled WGS sequence"/>
</dbReference>
<evidence type="ECO:0000313" key="2">
    <source>
        <dbReference type="EMBL" id="EMA51735.1"/>
    </source>
</evidence>
<protein>
    <submittedName>
        <fullName evidence="2">Uncharacterized protein</fullName>
    </submittedName>
</protein>
<comment type="caution">
    <text evidence="2">The sequence shown here is derived from an EMBL/GenBank/DDBJ whole genome shotgun (WGS) entry which is preliminary data.</text>
</comment>
<sequence>MGYDAPCASPDGSDGDADPEGSREKYGYEAESSWIVAGNEIESEPESHRELQSEDGHHWH</sequence>
<dbReference type="AlphaFoldDB" id="M0N4W1"/>
<reference evidence="2 3" key="1">
    <citation type="journal article" date="2014" name="PLoS Genet.">
        <title>Phylogenetically driven sequencing of extremely halophilic archaea reveals strategies for static and dynamic osmo-response.</title>
        <authorList>
            <person name="Becker E.A."/>
            <person name="Seitzer P.M."/>
            <person name="Tritt A."/>
            <person name="Larsen D."/>
            <person name="Krusor M."/>
            <person name="Yao A.I."/>
            <person name="Wu D."/>
            <person name="Madern D."/>
            <person name="Eisen J.A."/>
            <person name="Darling A.E."/>
            <person name="Facciotti M.T."/>
        </authorList>
    </citation>
    <scope>NUCLEOTIDE SEQUENCE [LARGE SCALE GENOMIC DNA]</scope>
    <source>
        <strain evidence="2 3">JCM 13552</strain>
    </source>
</reference>